<protein>
    <submittedName>
        <fullName evidence="1">Uncharacterized protein</fullName>
    </submittedName>
</protein>
<evidence type="ECO:0000313" key="1">
    <source>
        <dbReference type="EMBL" id="CAE8612956.1"/>
    </source>
</evidence>
<dbReference type="EMBL" id="CAJNNV010025186">
    <property type="protein sequence ID" value="CAE8612956.1"/>
    <property type="molecule type" value="Genomic_DNA"/>
</dbReference>
<sequence length="258" mass="28429">MAAHEPPTFWAKCSGVTPMVGKLPGELAVQLDCSDWAESKVMDRLVALLEVLPAEVTTSSSEGLEVSVFVDFVLLKVQVLFFTVRESITAVFQDLARNDTVRFHRFFKLAVGCLRLKSPQDGLPELVDAHLDGNWDSESEFESDSDSTDDFGWDEQVGFLGAEVAAELRRALPRASALDACQVLARWAECRPQTRLPIARMVVEKQEIIEAIWKDNKQMLLVVSYPLIAMLKFASLCPQAAAVLASSLAVDAWSAVAQ</sequence>
<accession>A0A813FGZ6</accession>
<organism evidence="1 2">
    <name type="scientific">Polarella glacialis</name>
    <name type="common">Dinoflagellate</name>
    <dbReference type="NCBI Taxonomy" id="89957"/>
    <lineage>
        <taxon>Eukaryota</taxon>
        <taxon>Sar</taxon>
        <taxon>Alveolata</taxon>
        <taxon>Dinophyceae</taxon>
        <taxon>Suessiales</taxon>
        <taxon>Suessiaceae</taxon>
        <taxon>Polarella</taxon>
    </lineage>
</organism>
<gene>
    <name evidence="1" type="ORF">PGLA1383_LOCUS30741</name>
</gene>
<dbReference type="Proteomes" id="UP000654075">
    <property type="component" value="Unassembled WGS sequence"/>
</dbReference>
<evidence type="ECO:0000313" key="2">
    <source>
        <dbReference type="Proteomes" id="UP000654075"/>
    </source>
</evidence>
<comment type="caution">
    <text evidence="1">The sequence shown here is derived from an EMBL/GenBank/DDBJ whole genome shotgun (WGS) entry which is preliminary data.</text>
</comment>
<name>A0A813FGZ6_POLGL</name>
<keyword evidence="2" id="KW-1185">Reference proteome</keyword>
<proteinExistence type="predicted"/>
<dbReference type="AlphaFoldDB" id="A0A813FGZ6"/>
<reference evidence="1" key="1">
    <citation type="submission" date="2021-02" db="EMBL/GenBank/DDBJ databases">
        <authorList>
            <person name="Dougan E. K."/>
            <person name="Rhodes N."/>
            <person name="Thang M."/>
            <person name="Chan C."/>
        </authorList>
    </citation>
    <scope>NUCLEOTIDE SEQUENCE</scope>
</reference>